<feature type="compositionally biased region" description="Polar residues" evidence="1">
    <location>
        <begin position="17"/>
        <end position="32"/>
    </location>
</feature>
<feature type="region of interest" description="Disordered" evidence="1">
    <location>
        <begin position="147"/>
        <end position="177"/>
    </location>
</feature>
<dbReference type="Proteomes" id="UP000694414">
    <property type="component" value="Unplaced"/>
</dbReference>
<accession>A0A8C8YEE0</accession>
<sequence>MNTLHSLDPLGWPKATARQQRTQIQNTSPGNHQSHKNAPFPGSSEIPLPKGLEQWETSSAFSHVYFPFHLANRPFMSSVYMKKERAMKIYYRYVQMKRGVAVLWDREKELEPPRKKIRIEEMTFPEKIHREVTPSPMSMKELLTDSESNLDSKAQEGREDTDSPTEPPALEESSRARTPEWLVALDNGFRCMACCRVFSSVETLRKHVEHGVSEGFSCHKTYKRRHVAKKHMRKCSTL</sequence>
<feature type="region of interest" description="Disordered" evidence="1">
    <location>
        <begin position="1"/>
        <end position="49"/>
    </location>
</feature>
<evidence type="ECO:0000313" key="2">
    <source>
        <dbReference type="Ensembl" id="ENSPSMP00000002619.1"/>
    </source>
</evidence>
<name>A0A8C8YEE0_PROSS</name>
<dbReference type="Pfam" id="PF17734">
    <property type="entry name" value="Spt46"/>
    <property type="match status" value="1"/>
</dbReference>
<organism evidence="2 3">
    <name type="scientific">Prolemur simus</name>
    <name type="common">Greater bamboo lemur</name>
    <name type="synonym">Hapalemur simus</name>
    <dbReference type="NCBI Taxonomy" id="1328070"/>
    <lineage>
        <taxon>Eukaryota</taxon>
        <taxon>Metazoa</taxon>
        <taxon>Chordata</taxon>
        <taxon>Craniata</taxon>
        <taxon>Vertebrata</taxon>
        <taxon>Euteleostomi</taxon>
        <taxon>Mammalia</taxon>
        <taxon>Eutheria</taxon>
        <taxon>Euarchontoglires</taxon>
        <taxon>Primates</taxon>
        <taxon>Strepsirrhini</taxon>
        <taxon>Lemuriformes</taxon>
        <taxon>Lemuridae</taxon>
        <taxon>Prolemur</taxon>
    </lineage>
</organism>
<reference evidence="2" key="1">
    <citation type="submission" date="2025-08" db="UniProtKB">
        <authorList>
            <consortium name="Ensembl"/>
        </authorList>
    </citation>
    <scope>IDENTIFICATION</scope>
</reference>
<dbReference type="GO" id="GO:0009566">
    <property type="term" value="P:fertilization"/>
    <property type="evidence" value="ECO:0007669"/>
    <property type="project" value="TreeGrafter"/>
</dbReference>
<proteinExistence type="predicted"/>
<protein>
    <recommendedName>
        <fullName evidence="4">Protein FAM170A</fullName>
    </recommendedName>
</protein>
<dbReference type="GeneTree" id="ENSGT00940000163833"/>
<evidence type="ECO:0008006" key="4">
    <source>
        <dbReference type="Google" id="ProtNLM"/>
    </source>
</evidence>
<evidence type="ECO:0000313" key="3">
    <source>
        <dbReference type="Proteomes" id="UP000694414"/>
    </source>
</evidence>
<keyword evidence="3" id="KW-1185">Reference proteome</keyword>
<dbReference type="AlphaFoldDB" id="A0A8C8YEE0"/>
<reference evidence="2" key="2">
    <citation type="submission" date="2025-09" db="UniProtKB">
        <authorList>
            <consortium name="Ensembl"/>
        </authorList>
    </citation>
    <scope>IDENTIFICATION</scope>
</reference>
<evidence type="ECO:0000256" key="1">
    <source>
        <dbReference type="SAM" id="MobiDB-lite"/>
    </source>
</evidence>
<dbReference type="Ensembl" id="ENSPSMT00000003131.1">
    <property type="protein sequence ID" value="ENSPSMP00000002619.1"/>
    <property type="gene ID" value="ENSPSMG00000002095.1"/>
</dbReference>
<dbReference type="Gene3D" id="3.30.160.60">
    <property type="entry name" value="Classic Zinc Finger"/>
    <property type="match status" value="1"/>
</dbReference>
<dbReference type="PANTHER" id="PTHR33517:SF5">
    <property type="entry name" value="FAMILY WITH SEQUENCE SIMILARITY 170 MEMBER A"/>
    <property type="match status" value="1"/>
</dbReference>
<dbReference type="InterPro" id="IPR040879">
    <property type="entry name" value="Spt46-like"/>
</dbReference>
<dbReference type="GO" id="GO:0005634">
    <property type="term" value="C:nucleus"/>
    <property type="evidence" value="ECO:0007669"/>
    <property type="project" value="TreeGrafter"/>
</dbReference>
<dbReference type="PANTHER" id="PTHR33517">
    <property type="entry name" value="PROTEIN FAM170B-RELATED"/>
    <property type="match status" value="1"/>
</dbReference>